<feature type="region of interest" description="Disordered" evidence="5">
    <location>
        <begin position="373"/>
        <end position="557"/>
    </location>
</feature>
<feature type="compositionally biased region" description="Polar residues" evidence="5">
    <location>
        <begin position="494"/>
        <end position="510"/>
    </location>
</feature>
<feature type="compositionally biased region" description="Pro residues" evidence="5">
    <location>
        <begin position="514"/>
        <end position="535"/>
    </location>
</feature>
<dbReference type="PANTHER" id="PTHR21099">
    <property type="entry name" value="RAD201"/>
    <property type="match status" value="1"/>
</dbReference>
<dbReference type="GO" id="GO:0008270">
    <property type="term" value="F:zinc ion binding"/>
    <property type="evidence" value="ECO:0007669"/>
    <property type="project" value="UniProtKB-KW"/>
</dbReference>
<protein>
    <recommendedName>
        <fullName evidence="6">C3H1-type domain-containing protein</fullName>
    </recommendedName>
</protein>
<gene>
    <name evidence="7" type="ORF">PAC_07425</name>
</gene>
<keyword evidence="8" id="KW-1185">Reference proteome</keyword>
<dbReference type="Proteomes" id="UP000184330">
    <property type="component" value="Unassembled WGS sequence"/>
</dbReference>
<organism evidence="7 8">
    <name type="scientific">Phialocephala subalpina</name>
    <dbReference type="NCBI Taxonomy" id="576137"/>
    <lineage>
        <taxon>Eukaryota</taxon>
        <taxon>Fungi</taxon>
        <taxon>Dikarya</taxon>
        <taxon>Ascomycota</taxon>
        <taxon>Pezizomycotina</taxon>
        <taxon>Leotiomycetes</taxon>
        <taxon>Helotiales</taxon>
        <taxon>Mollisiaceae</taxon>
        <taxon>Phialocephala</taxon>
        <taxon>Phialocephala fortinii species complex</taxon>
    </lineage>
</organism>
<evidence type="ECO:0000256" key="3">
    <source>
        <dbReference type="ARBA" id="ARBA00022833"/>
    </source>
</evidence>
<feature type="compositionally biased region" description="Polar residues" evidence="5">
    <location>
        <begin position="380"/>
        <end position="415"/>
    </location>
</feature>
<dbReference type="OrthoDB" id="20729at2759"/>
<dbReference type="InterPro" id="IPR041367">
    <property type="entry name" value="Znf-CCCH_4"/>
</dbReference>
<evidence type="ECO:0000313" key="8">
    <source>
        <dbReference type="Proteomes" id="UP000184330"/>
    </source>
</evidence>
<dbReference type="PROSITE" id="PS50103">
    <property type="entry name" value="ZF_C3H1"/>
    <property type="match status" value="1"/>
</dbReference>
<evidence type="ECO:0000256" key="5">
    <source>
        <dbReference type="SAM" id="MobiDB-lite"/>
    </source>
</evidence>
<feature type="compositionally biased region" description="Low complexity" evidence="5">
    <location>
        <begin position="47"/>
        <end position="67"/>
    </location>
</feature>
<evidence type="ECO:0000259" key="6">
    <source>
        <dbReference type="PROSITE" id="PS50103"/>
    </source>
</evidence>
<evidence type="ECO:0000256" key="2">
    <source>
        <dbReference type="ARBA" id="ARBA00022771"/>
    </source>
</evidence>
<reference evidence="7 8" key="1">
    <citation type="submission" date="2016-03" db="EMBL/GenBank/DDBJ databases">
        <authorList>
            <person name="Ploux O."/>
        </authorList>
    </citation>
    <scope>NUCLEOTIDE SEQUENCE [LARGE SCALE GENOMIC DNA]</scope>
    <source>
        <strain evidence="7 8">UAMH 11012</strain>
    </source>
</reference>
<dbReference type="AlphaFoldDB" id="A0A1L7WXP3"/>
<keyword evidence="3 4" id="KW-0862">Zinc</keyword>
<dbReference type="Pfam" id="PF18044">
    <property type="entry name" value="zf-CCCH_4"/>
    <property type="match status" value="1"/>
</dbReference>
<accession>A0A1L7WXP3</accession>
<feature type="compositionally biased region" description="Pro residues" evidence="5">
    <location>
        <begin position="471"/>
        <end position="484"/>
    </location>
</feature>
<proteinExistence type="predicted"/>
<dbReference type="PANTHER" id="PTHR21099:SF2">
    <property type="entry name" value="SI:CH211-113E8.11"/>
    <property type="match status" value="1"/>
</dbReference>
<dbReference type="Gene3D" id="4.10.1000.10">
    <property type="entry name" value="Zinc finger, CCCH-type"/>
    <property type="match status" value="1"/>
</dbReference>
<evidence type="ECO:0000313" key="7">
    <source>
        <dbReference type="EMBL" id="CZR57536.1"/>
    </source>
</evidence>
<dbReference type="CDD" id="cd23954">
    <property type="entry name" value="AMO1_CTD"/>
    <property type="match status" value="1"/>
</dbReference>
<feature type="compositionally biased region" description="Polar residues" evidence="5">
    <location>
        <begin position="539"/>
        <end position="557"/>
    </location>
</feature>
<evidence type="ECO:0000256" key="4">
    <source>
        <dbReference type="PROSITE-ProRule" id="PRU00723"/>
    </source>
</evidence>
<dbReference type="STRING" id="576137.A0A1L7WXP3"/>
<feature type="domain" description="C3H1-type" evidence="6">
    <location>
        <begin position="2"/>
        <end position="29"/>
    </location>
</feature>
<feature type="region of interest" description="Disordered" evidence="5">
    <location>
        <begin position="42"/>
        <end position="70"/>
    </location>
</feature>
<name>A0A1L7WXP3_9HELO</name>
<sequence>MGKMPPVCKFWLEGSCRFAERCRFEHPVNRGGSFVNGNNRFGALADSNPNSNSRNNSSYQSGSSSSNQTLPYQLDKNAILTDLTNERPQWILSAYGPGRFAPAQLFGGPLREQSFEEMRLLHYVGLAAGNPQQVVHEAEALVQQSEQQMQTTINNIDSAIQYLINAEKEHPNRIDIVKAGQAEPGSQPNPFGGSTTPFGATPATAFGAQSQPSTTTAFGAPSTGAFGKPSQLGQKPNPFGASTPAFGAPSQLGTAGAFGQPSQLGNTGVFGQPSQLGNTGAFSQPSQLRTGGTFGQPAQLGQKPNPFGASSGGGFSSLGGGASVFGQPATSTAFGAPSQPAVSNPFTSSIQLIWRTVATGNIQSFRSTSLEEMEAKQHLHTSSINQQCPTPFSTPSQPAVSNSFGAPSQPATSSPFGAPSQPAVSSPFGAPSQPAQVNPFAQKPPSNSNPFGAPSQPAQPNPFGAPSAVPNNPPFGAPPQPGFPPAFGQPTPTNPNTFGQPQPTPRTAFSSFGRPPPAGQSAANPPPAFGAPRPPQASKGHSGQTGMNGFTKGVSSGQTDISAYSTRDTNGRLLAFKGNRVIYNKDNIPGFTNRAGKWEKIWFPNGPPAHDPQAYLSADRYNQMTKDAYEYARQNGRFKDGIMPTMPPIQEMCHWDF</sequence>
<dbReference type="EMBL" id="FJOG01000010">
    <property type="protein sequence ID" value="CZR57536.1"/>
    <property type="molecule type" value="Genomic_DNA"/>
</dbReference>
<dbReference type="GO" id="GO:0005634">
    <property type="term" value="C:nucleus"/>
    <property type="evidence" value="ECO:0007669"/>
    <property type="project" value="TreeGrafter"/>
</dbReference>
<keyword evidence="1 4" id="KW-0479">Metal-binding</keyword>
<dbReference type="SMART" id="SM00356">
    <property type="entry name" value="ZnF_C3H1"/>
    <property type="match status" value="1"/>
</dbReference>
<evidence type="ECO:0000256" key="1">
    <source>
        <dbReference type="ARBA" id="ARBA00022723"/>
    </source>
</evidence>
<dbReference type="InterPro" id="IPR036855">
    <property type="entry name" value="Znf_CCCH_sf"/>
</dbReference>
<keyword evidence="2 4" id="KW-0863">Zinc-finger</keyword>
<feature type="zinc finger region" description="C3H1-type" evidence="4">
    <location>
        <begin position="2"/>
        <end position="29"/>
    </location>
</feature>
<dbReference type="InterPro" id="IPR000571">
    <property type="entry name" value="Znf_CCCH"/>
</dbReference>
<dbReference type="SUPFAM" id="SSF90229">
    <property type="entry name" value="CCCH zinc finger"/>
    <property type="match status" value="1"/>
</dbReference>